<accession>A0AAD7ITR8</accession>
<gene>
    <name evidence="2" type="ORF">B0H16DRAFT_1552340</name>
</gene>
<dbReference type="AlphaFoldDB" id="A0AAD7ITR8"/>
<reference evidence="2" key="1">
    <citation type="submission" date="2023-03" db="EMBL/GenBank/DDBJ databases">
        <title>Massive genome expansion in bonnet fungi (Mycena s.s.) driven by repeated elements and novel gene families across ecological guilds.</title>
        <authorList>
            <consortium name="Lawrence Berkeley National Laboratory"/>
            <person name="Harder C.B."/>
            <person name="Miyauchi S."/>
            <person name="Viragh M."/>
            <person name="Kuo A."/>
            <person name="Thoen E."/>
            <person name="Andreopoulos B."/>
            <person name="Lu D."/>
            <person name="Skrede I."/>
            <person name="Drula E."/>
            <person name="Henrissat B."/>
            <person name="Morin E."/>
            <person name="Kohler A."/>
            <person name="Barry K."/>
            <person name="LaButti K."/>
            <person name="Morin E."/>
            <person name="Salamov A."/>
            <person name="Lipzen A."/>
            <person name="Mereny Z."/>
            <person name="Hegedus B."/>
            <person name="Baldrian P."/>
            <person name="Stursova M."/>
            <person name="Weitz H."/>
            <person name="Taylor A."/>
            <person name="Grigoriev I.V."/>
            <person name="Nagy L.G."/>
            <person name="Martin F."/>
            <person name="Kauserud H."/>
        </authorList>
    </citation>
    <scope>NUCLEOTIDE SEQUENCE</scope>
    <source>
        <strain evidence="2">CBHHK182m</strain>
    </source>
</reference>
<organism evidence="2 3">
    <name type="scientific">Mycena metata</name>
    <dbReference type="NCBI Taxonomy" id="1033252"/>
    <lineage>
        <taxon>Eukaryota</taxon>
        <taxon>Fungi</taxon>
        <taxon>Dikarya</taxon>
        <taxon>Basidiomycota</taxon>
        <taxon>Agaricomycotina</taxon>
        <taxon>Agaricomycetes</taxon>
        <taxon>Agaricomycetidae</taxon>
        <taxon>Agaricales</taxon>
        <taxon>Marasmiineae</taxon>
        <taxon>Mycenaceae</taxon>
        <taxon>Mycena</taxon>
    </lineage>
</organism>
<keyword evidence="3" id="KW-1185">Reference proteome</keyword>
<comment type="caution">
    <text evidence="2">The sequence shown here is derived from an EMBL/GenBank/DDBJ whole genome shotgun (WGS) entry which is preliminary data.</text>
</comment>
<protein>
    <submittedName>
        <fullName evidence="2">Uncharacterized protein</fullName>
    </submittedName>
</protein>
<evidence type="ECO:0000256" key="1">
    <source>
        <dbReference type="SAM" id="MobiDB-lite"/>
    </source>
</evidence>
<feature type="region of interest" description="Disordered" evidence="1">
    <location>
        <begin position="1"/>
        <end position="23"/>
    </location>
</feature>
<evidence type="ECO:0000313" key="3">
    <source>
        <dbReference type="Proteomes" id="UP001215598"/>
    </source>
</evidence>
<dbReference type="EMBL" id="JARKIB010000071">
    <property type="protein sequence ID" value="KAJ7748953.1"/>
    <property type="molecule type" value="Genomic_DNA"/>
</dbReference>
<evidence type="ECO:0000313" key="2">
    <source>
        <dbReference type="EMBL" id="KAJ7748953.1"/>
    </source>
</evidence>
<dbReference type="Proteomes" id="UP001215598">
    <property type="component" value="Unassembled WGS sequence"/>
</dbReference>
<sequence length="250" mass="28390">MPHPQYNALGRRASMSKDSGKIHSNDQIAELEEHFRTQFQTTERSRADCPQTTALPLALAMSRMSLPSPEIPGLPSDWWHNDTDIRIISGPGDLWSGNRIPFVPDHGRCIIGISMKQARLGVGMFHGGTVLSRIIHPMLFHVPHPMLSIQWPGYCAFQDKYNGPQPLNIQQPLQLHETTTLAQLGQQVAEYFFEFSQLYRRYCNTRDPKALLLGPGGINFNRLRLVKLWTCDHGLSWIAEVAVVEDYVQY</sequence>
<name>A0AAD7ITR8_9AGAR</name>
<proteinExistence type="predicted"/>